<comment type="caution">
    <text evidence="3">The sequence shown here is derived from an EMBL/GenBank/DDBJ whole genome shotgun (WGS) entry which is preliminary data.</text>
</comment>
<evidence type="ECO:0000313" key="3">
    <source>
        <dbReference type="EMBL" id="MDR6270060.1"/>
    </source>
</evidence>
<dbReference type="Proteomes" id="UP001185069">
    <property type="component" value="Unassembled WGS sequence"/>
</dbReference>
<name>A0ABU1JCD9_9MICC</name>
<dbReference type="Pfam" id="PF08327">
    <property type="entry name" value="AHSA1"/>
    <property type="match status" value="1"/>
</dbReference>
<keyword evidence="4" id="KW-1185">Reference proteome</keyword>
<gene>
    <name evidence="3" type="ORF">JOE69_002298</name>
</gene>
<organism evidence="3 4">
    <name type="scientific">Arthrobacter russicus</name>
    <dbReference type="NCBI Taxonomy" id="172040"/>
    <lineage>
        <taxon>Bacteria</taxon>
        <taxon>Bacillati</taxon>
        <taxon>Actinomycetota</taxon>
        <taxon>Actinomycetes</taxon>
        <taxon>Micrococcales</taxon>
        <taxon>Micrococcaceae</taxon>
        <taxon>Arthrobacter</taxon>
    </lineage>
</organism>
<sequence>MTEVRKEIIEHGIILSCDFNAPRELVFRTLSESDLIQQWWGPEGFPVNNSTMDFRPGGQWLYSMRSDESGEEFWSKASYVEIVAPEKIVWTDAFCDAEGNVNEDLPQGSMTITLTEQDGVTTFRNEVAFTSNEERDQIVAMGMIEGMTMTLNQLEGLLAELENA</sequence>
<dbReference type="Gene3D" id="3.30.530.20">
    <property type="match status" value="1"/>
</dbReference>
<dbReference type="InterPro" id="IPR013538">
    <property type="entry name" value="ASHA1/2-like_C"/>
</dbReference>
<evidence type="ECO:0000256" key="1">
    <source>
        <dbReference type="ARBA" id="ARBA00006817"/>
    </source>
</evidence>
<dbReference type="RefSeq" id="WP_296364482.1">
    <property type="nucleotide sequence ID" value="NZ_BAAAHY010000005.1"/>
</dbReference>
<reference evidence="3 4" key="1">
    <citation type="submission" date="2023-07" db="EMBL/GenBank/DDBJ databases">
        <title>Sequencing the genomes of 1000 actinobacteria strains.</title>
        <authorList>
            <person name="Klenk H.-P."/>
        </authorList>
    </citation>
    <scope>NUCLEOTIDE SEQUENCE [LARGE SCALE GENOMIC DNA]</scope>
    <source>
        <strain evidence="3 4">DSM 14555</strain>
    </source>
</reference>
<comment type="similarity">
    <text evidence="1">Belongs to the AHA1 family.</text>
</comment>
<evidence type="ECO:0000259" key="2">
    <source>
        <dbReference type="Pfam" id="PF08327"/>
    </source>
</evidence>
<feature type="domain" description="Activator of Hsp90 ATPase homologue 1/2-like C-terminal" evidence="2">
    <location>
        <begin position="20"/>
        <end position="158"/>
    </location>
</feature>
<dbReference type="InterPro" id="IPR023393">
    <property type="entry name" value="START-like_dom_sf"/>
</dbReference>
<protein>
    <submittedName>
        <fullName evidence="3">Uncharacterized protein YndB with AHSA1/START domain</fullName>
    </submittedName>
</protein>
<dbReference type="SUPFAM" id="SSF55961">
    <property type="entry name" value="Bet v1-like"/>
    <property type="match status" value="1"/>
</dbReference>
<proteinExistence type="inferred from homology"/>
<evidence type="ECO:0000313" key="4">
    <source>
        <dbReference type="Proteomes" id="UP001185069"/>
    </source>
</evidence>
<dbReference type="EMBL" id="JAVDQF010000001">
    <property type="protein sequence ID" value="MDR6270060.1"/>
    <property type="molecule type" value="Genomic_DNA"/>
</dbReference>
<accession>A0ABU1JCD9</accession>